<organism evidence="1 2">
    <name type="scientific">Alishewanella longhuensis</name>
    <dbReference type="NCBI Taxonomy" id="1091037"/>
    <lineage>
        <taxon>Bacteria</taxon>
        <taxon>Pseudomonadati</taxon>
        <taxon>Pseudomonadota</taxon>
        <taxon>Gammaproteobacteria</taxon>
        <taxon>Alteromonadales</taxon>
        <taxon>Alteromonadaceae</taxon>
        <taxon>Alishewanella</taxon>
    </lineage>
</organism>
<name>A0ABQ3L710_9ALTE</name>
<comment type="caution">
    <text evidence="1">The sequence shown here is derived from an EMBL/GenBank/DDBJ whole genome shotgun (WGS) entry which is preliminary data.</text>
</comment>
<dbReference type="EMBL" id="BNAO01000010">
    <property type="protein sequence ID" value="GHG76447.1"/>
    <property type="molecule type" value="Genomic_DNA"/>
</dbReference>
<gene>
    <name evidence="1" type="ORF">GCM10010919_31310</name>
</gene>
<keyword evidence="2" id="KW-1185">Reference proteome</keyword>
<reference evidence="2" key="1">
    <citation type="journal article" date="2019" name="Int. J. Syst. Evol. Microbiol.">
        <title>The Global Catalogue of Microorganisms (GCM) 10K type strain sequencing project: providing services to taxonomists for standard genome sequencing and annotation.</title>
        <authorList>
            <consortium name="The Broad Institute Genomics Platform"/>
            <consortium name="The Broad Institute Genome Sequencing Center for Infectious Disease"/>
            <person name="Wu L."/>
            <person name="Ma J."/>
        </authorList>
    </citation>
    <scope>NUCLEOTIDE SEQUENCE [LARGE SCALE GENOMIC DNA]</scope>
    <source>
        <strain evidence="2">CGMCC 1.7003</strain>
    </source>
</reference>
<proteinExistence type="predicted"/>
<sequence length="197" mass="22402">MRTIEHNVGVPLFLETNDYRQAQIFLVTSRTGQERLPDFLTRFLLEVLGSKWLELFQNKAPVMFDAAAYPQAPDHPCFTQEFFSDPSTQYDGGNRKPTQMQIFIGGVAEIENDILNECLIEELLHAAFFLRDADLTHGKHSIFNQSAHADRARLPTQFDLCLISELLNGSFEATALDKMASSIHRKLTNGECPVWRN</sequence>
<dbReference type="Proteomes" id="UP000659697">
    <property type="component" value="Unassembled WGS sequence"/>
</dbReference>
<evidence type="ECO:0000313" key="2">
    <source>
        <dbReference type="Proteomes" id="UP000659697"/>
    </source>
</evidence>
<evidence type="ECO:0000313" key="1">
    <source>
        <dbReference type="EMBL" id="GHG76447.1"/>
    </source>
</evidence>
<accession>A0ABQ3L710</accession>
<protein>
    <submittedName>
        <fullName evidence="1">Uncharacterized protein</fullName>
    </submittedName>
</protein>